<keyword evidence="1" id="KW-0812">Transmembrane</keyword>
<gene>
    <name evidence="2" type="ORF">H6D15_11260</name>
</gene>
<protein>
    <submittedName>
        <fullName evidence="2">Uncharacterized protein</fullName>
    </submittedName>
</protein>
<keyword evidence="3" id="KW-1185">Reference proteome</keyword>
<feature type="transmembrane region" description="Helical" evidence="1">
    <location>
        <begin position="124"/>
        <end position="143"/>
    </location>
</feature>
<evidence type="ECO:0000313" key="2">
    <source>
        <dbReference type="EMBL" id="MBM6858169.1"/>
    </source>
</evidence>
<dbReference type="RefSeq" id="WP_204972487.1">
    <property type="nucleotide sequence ID" value="NZ_JAAZTS010000019.1"/>
</dbReference>
<feature type="transmembrane region" description="Helical" evidence="1">
    <location>
        <begin position="149"/>
        <end position="166"/>
    </location>
</feature>
<sequence>MNLEEMQQAWKELNERVARNEILHREEVKRILNIRKESQLEKLMRLEKTGLLTIVALCLFCIYAWTTFPGYHLPTNITAAILLVGSLVLQAGRLHQLTSMKRAENLEVQIRYALRYKAAYNRTYLILYPIIILFAIMLVVNFHTLFNRTLILLLLAVCLIADYFIFHYTHGRVKQMIEVNRELKQIEEE</sequence>
<evidence type="ECO:0000256" key="1">
    <source>
        <dbReference type="SAM" id="Phobius"/>
    </source>
</evidence>
<feature type="transmembrane region" description="Helical" evidence="1">
    <location>
        <begin position="49"/>
        <end position="65"/>
    </location>
</feature>
<proteinExistence type="predicted"/>
<reference evidence="2 3" key="1">
    <citation type="journal article" date="2021" name="Sci. Rep.">
        <title>The distribution of antibiotic resistance genes in chicken gut microbiota commensals.</title>
        <authorList>
            <person name="Juricova H."/>
            <person name="Matiasovicova J."/>
            <person name="Kubasova T."/>
            <person name="Cejkova D."/>
            <person name="Rychlik I."/>
        </authorList>
    </citation>
    <scope>NUCLEOTIDE SEQUENCE [LARGE SCALE GENOMIC DNA]</scope>
    <source>
        <strain evidence="2 3">An421</strain>
    </source>
</reference>
<comment type="caution">
    <text evidence="2">The sequence shown here is derived from an EMBL/GenBank/DDBJ whole genome shotgun (WGS) entry which is preliminary data.</text>
</comment>
<dbReference type="AlphaFoldDB" id="A0AA41DAC5"/>
<dbReference type="EMBL" id="JACJMO010000019">
    <property type="protein sequence ID" value="MBM6858169.1"/>
    <property type="molecule type" value="Genomic_DNA"/>
</dbReference>
<evidence type="ECO:0000313" key="3">
    <source>
        <dbReference type="Proteomes" id="UP000698924"/>
    </source>
</evidence>
<dbReference type="Proteomes" id="UP000698924">
    <property type="component" value="Unassembled WGS sequence"/>
</dbReference>
<keyword evidence="1" id="KW-1133">Transmembrane helix</keyword>
<name>A0AA41DAC5_9BACT</name>
<accession>A0AA41DAC5</accession>
<feature type="transmembrane region" description="Helical" evidence="1">
    <location>
        <begin position="71"/>
        <end position="92"/>
    </location>
</feature>
<keyword evidence="1" id="KW-0472">Membrane</keyword>
<organism evidence="2 3">
    <name type="scientific">Caecibacteroides pullorum</name>
    <dbReference type="NCBI Taxonomy" id="2725562"/>
    <lineage>
        <taxon>Bacteria</taxon>
        <taxon>Pseudomonadati</taxon>
        <taxon>Bacteroidota</taxon>
        <taxon>Bacteroidia</taxon>
        <taxon>Bacteroidales</taxon>
        <taxon>Bacteroidaceae</taxon>
        <taxon>Caecibacteroides</taxon>
    </lineage>
</organism>